<dbReference type="eggNOG" id="COG2913">
    <property type="taxonomic scope" value="Bacteria"/>
</dbReference>
<dbReference type="InterPro" id="IPR011990">
    <property type="entry name" value="TPR-like_helical_dom_sf"/>
</dbReference>
<dbReference type="EMBL" id="JNGW01000078">
    <property type="protein sequence ID" value="KDR52077.1"/>
    <property type="molecule type" value="Genomic_DNA"/>
</dbReference>
<evidence type="ECO:0000259" key="8">
    <source>
        <dbReference type="Pfam" id="PF14322"/>
    </source>
</evidence>
<reference evidence="9 10" key="1">
    <citation type="submission" date="2013-08" db="EMBL/GenBank/DDBJ databases">
        <authorList>
            <person name="Weinstock G."/>
            <person name="Sodergren E."/>
            <person name="Wylie T."/>
            <person name="Fulton L."/>
            <person name="Fulton R."/>
            <person name="Fronick C."/>
            <person name="O'Laughlin M."/>
            <person name="Godfrey J."/>
            <person name="Miner T."/>
            <person name="Herter B."/>
            <person name="Appelbaum E."/>
            <person name="Cordes M."/>
            <person name="Lek S."/>
            <person name="Wollam A."/>
            <person name="Pepin K.H."/>
            <person name="Palsikar V.B."/>
            <person name="Mitreva M."/>
            <person name="Wilson R.K."/>
        </authorList>
    </citation>
    <scope>NUCLEOTIDE SEQUENCE [LARGE SCALE GENOMIC DNA]</scope>
    <source>
        <strain evidence="9 10">ATCC 15930</strain>
    </source>
</reference>
<evidence type="ECO:0000256" key="1">
    <source>
        <dbReference type="ARBA" id="ARBA00004442"/>
    </source>
</evidence>
<evidence type="ECO:0000256" key="6">
    <source>
        <dbReference type="SAM" id="SignalP"/>
    </source>
</evidence>
<evidence type="ECO:0000256" key="4">
    <source>
        <dbReference type="ARBA" id="ARBA00023136"/>
    </source>
</evidence>
<dbReference type="PROSITE" id="PS51257">
    <property type="entry name" value="PROKAR_LIPOPROTEIN"/>
    <property type="match status" value="1"/>
</dbReference>
<dbReference type="SUPFAM" id="SSF48452">
    <property type="entry name" value="TPR-like"/>
    <property type="match status" value="1"/>
</dbReference>
<dbReference type="Gene3D" id="1.25.40.390">
    <property type="match status" value="1"/>
</dbReference>
<dbReference type="Pfam" id="PF07980">
    <property type="entry name" value="SusD_RagB"/>
    <property type="match status" value="1"/>
</dbReference>
<evidence type="ECO:0000256" key="5">
    <source>
        <dbReference type="ARBA" id="ARBA00023237"/>
    </source>
</evidence>
<dbReference type="InterPro" id="IPR033985">
    <property type="entry name" value="SusD-like_N"/>
</dbReference>
<feature type="signal peptide" evidence="6">
    <location>
        <begin position="1"/>
        <end position="28"/>
    </location>
</feature>
<dbReference type="HOGENOM" id="CLU_015553_3_5_10"/>
<dbReference type="Proteomes" id="UP000027442">
    <property type="component" value="Unassembled WGS sequence"/>
</dbReference>
<dbReference type="InterPro" id="IPR012944">
    <property type="entry name" value="SusD_RagB_dom"/>
</dbReference>
<accession>A0A069QHA3</accession>
<dbReference type="RefSeq" id="WP_026292529.1">
    <property type="nucleotide sequence ID" value="NZ_KB899216.1"/>
</dbReference>
<keyword evidence="3 6" id="KW-0732">Signal</keyword>
<evidence type="ECO:0000313" key="9">
    <source>
        <dbReference type="EMBL" id="KDR52077.1"/>
    </source>
</evidence>
<evidence type="ECO:0000256" key="2">
    <source>
        <dbReference type="ARBA" id="ARBA00006275"/>
    </source>
</evidence>
<proteinExistence type="inferred from homology"/>
<feature type="domain" description="SusD-like N-terminal" evidence="8">
    <location>
        <begin position="40"/>
        <end position="254"/>
    </location>
</feature>
<evidence type="ECO:0000313" key="10">
    <source>
        <dbReference type="Proteomes" id="UP000027442"/>
    </source>
</evidence>
<dbReference type="AlphaFoldDB" id="A0A069QHA3"/>
<gene>
    <name evidence="9" type="ORF">HMPREF1991_01852</name>
</gene>
<keyword evidence="5" id="KW-0998">Cell outer membrane</keyword>
<evidence type="ECO:0000256" key="3">
    <source>
        <dbReference type="ARBA" id="ARBA00022729"/>
    </source>
</evidence>
<sequence length="491" mass="55899">MKHLKFPSTLYKVCQMGTCFLAFSLVTACSGWFDVSPKTDLKADEMFSSEAGFESSLTGIYLLMTNQGAYGGNMSFGMLDQLAQQYDYIPDGANDRTAIYNYATTTSDGFRTKQKIAQSWLKLYNVIANCNNFIKWLDRKGETVIRNVNTRNTFRAEALAARAYCHFDLLRAWGPWKYGTDAAAADAPCIPYRLVADNSKQPLLPAKEIVKLALKDLNEAKELLAHEKGLRLDNSERRFRFNYHAVNALMARIYCYAGDATNAVACAQDVVDNSGLTLSSSNQDDPILFSECICALNMYHLSETLSSLWADGEKYTTQYFIRSERFNSYFEVSGDRREDMRTKSSAFYEHAAAKMALSRKYNTNPKEAVPLIRLPEMYYILCEMTPDLAQAARYLNMVRNKRGYSRALNVNFADEASRIKALDREFRKEFYAEGQYWYFLKRHGITELVYDNSVVLSKERFVFPLPDAEKEYGWTASHDAEAGAKKTQTNP</sequence>
<organism evidence="9 10">
    <name type="scientific">Hoylesella loescheii DSM 19665 = JCM 12249 = ATCC 15930</name>
    <dbReference type="NCBI Taxonomy" id="1122985"/>
    <lineage>
        <taxon>Bacteria</taxon>
        <taxon>Pseudomonadati</taxon>
        <taxon>Bacteroidota</taxon>
        <taxon>Bacteroidia</taxon>
        <taxon>Bacteroidales</taxon>
        <taxon>Prevotellaceae</taxon>
        <taxon>Hoylesella</taxon>
    </lineage>
</organism>
<protein>
    <submittedName>
        <fullName evidence="9">Uncharacterized protein</fullName>
    </submittedName>
</protein>
<feature type="domain" description="RagB/SusD" evidence="7">
    <location>
        <begin position="344"/>
        <end position="448"/>
    </location>
</feature>
<name>A0A069QHA3_HOYLO</name>
<feature type="chain" id="PRO_5001665319" evidence="6">
    <location>
        <begin position="29"/>
        <end position="491"/>
    </location>
</feature>
<keyword evidence="10" id="KW-1185">Reference proteome</keyword>
<dbReference type="Pfam" id="PF14322">
    <property type="entry name" value="SusD-like_3"/>
    <property type="match status" value="1"/>
</dbReference>
<comment type="similarity">
    <text evidence="2">Belongs to the SusD family.</text>
</comment>
<evidence type="ECO:0000259" key="7">
    <source>
        <dbReference type="Pfam" id="PF07980"/>
    </source>
</evidence>
<dbReference type="PATRIC" id="fig|1122985.7.peg.1928"/>
<keyword evidence="4" id="KW-0472">Membrane</keyword>
<comment type="subcellular location">
    <subcellularLocation>
        <location evidence="1">Cell outer membrane</location>
    </subcellularLocation>
</comment>
<comment type="caution">
    <text evidence="9">The sequence shown here is derived from an EMBL/GenBank/DDBJ whole genome shotgun (WGS) entry which is preliminary data.</text>
</comment>